<feature type="non-terminal residue" evidence="1">
    <location>
        <position position="304"/>
    </location>
</feature>
<sequence>MQFYATSCFDSEEETPSAAWKTIVSQIAEFNEDERFTAFLGLQWLGTLKEEGLRELIFTKDNKNILRKKDLRSNSLKKIYKTLSSKDLLAIPSFTMGSESVYDFKDFNEEFEKVVEIYNAWGSSEMSSKEGNLRPISGPVKENPEGSIQKALLSGCRFGFVAGGLDDRGIYSKFFDSNQKQYSQGLSAIIAKDQKFSGILFGLRHGKGSSVRELMCSMNIKTLACDPMKTFLISNPMRNGVSRLDYVWDSYISQTYPLSNIGIFYLINNTSVAALQVSITDSSSLYAASNVEDALSEVMTNLNT</sequence>
<comment type="caution">
    <text evidence="1">The sequence shown here is derived from an EMBL/GenBank/DDBJ whole genome shotgun (WGS) entry which is preliminary data.</text>
</comment>
<proteinExistence type="predicted"/>
<evidence type="ECO:0000313" key="1">
    <source>
        <dbReference type="EMBL" id="KKK58081.1"/>
    </source>
</evidence>
<reference evidence="1" key="1">
    <citation type="journal article" date="2015" name="Nature">
        <title>Complex archaea that bridge the gap between prokaryotes and eukaryotes.</title>
        <authorList>
            <person name="Spang A."/>
            <person name="Saw J.H."/>
            <person name="Jorgensen S.L."/>
            <person name="Zaremba-Niedzwiedzka K."/>
            <person name="Martijn J."/>
            <person name="Lind A.E."/>
            <person name="van Eijk R."/>
            <person name="Schleper C."/>
            <person name="Guy L."/>
            <person name="Ettema T.J."/>
        </authorList>
    </citation>
    <scope>NUCLEOTIDE SEQUENCE</scope>
</reference>
<name>A0A0F8ZDH1_9ZZZZ</name>
<dbReference type="EMBL" id="LAZR01064156">
    <property type="protein sequence ID" value="KKK58081.1"/>
    <property type="molecule type" value="Genomic_DNA"/>
</dbReference>
<protein>
    <submittedName>
        <fullName evidence="1">Uncharacterized protein</fullName>
    </submittedName>
</protein>
<dbReference type="AlphaFoldDB" id="A0A0F8ZDH1"/>
<organism evidence="1">
    <name type="scientific">marine sediment metagenome</name>
    <dbReference type="NCBI Taxonomy" id="412755"/>
    <lineage>
        <taxon>unclassified sequences</taxon>
        <taxon>metagenomes</taxon>
        <taxon>ecological metagenomes</taxon>
    </lineage>
</organism>
<gene>
    <name evidence="1" type="ORF">LCGC14_3048020</name>
</gene>
<accession>A0A0F8ZDH1</accession>